<organism evidence="3 4">
    <name type="scientific">Rubritalea halochordaticola</name>
    <dbReference type="NCBI Taxonomy" id="714537"/>
    <lineage>
        <taxon>Bacteria</taxon>
        <taxon>Pseudomonadati</taxon>
        <taxon>Verrucomicrobiota</taxon>
        <taxon>Verrucomicrobiia</taxon>
        <taxon>Verrucomicrobiales</taxon>
        <taxon>Rubritaleaceae</taxon>
        <taxon>Rubritalea</taxon>
    </lineage>
</organism>
<dbReference type="Gene3D" id="3.40.30.10">
    <property type="entry name" value="Glutaredoxin"/>
    <property type="match status" value="2"/>
</dbReference>
<protein>
    <submittedName>
        <fullName evidence="3">Thiol-disulfide oxidoreductase ResA</fullName>
    </submittedName>
</protein>
<evidence type="ECO:0000259" key="2">
    <source>
        <dbReference type="PROSITE" id="PS51352"/>
    </source>
</evidence>
<comment type="caution">
    <text evidence="3">The sequence shown here is derived from an EMBL/GenBank/DDBJ whole genome shotgun (WGS) entry which is preliminary data.</text>
</comment>
<evidence type="ECO:0000256" key="1">
    <source>
        <dbReference type="SAM" id="SignalP"/>
    </source>
</evidence>
<evidence type="ECO:0000313" key="4">
    <source>
        <dbReference type="Proteomes" id="UP001424741"/>
    </source>
</evidence>
<dbReference type="PANTHER" id="PTHR43640">
    <property type="entry name" value="OS07G0260300 PROTEIN"/>
    <property type="match status" value="1"/>
</dbReference>
<gene>
    <name evidence="3" type="primary">resA_2</name>
    <name evidence="3" type="ORF">Rhal01_01096</name>
</gene>
<accession>A0ABP9UYW0</accession>
<dbReference type="EMBL" id="BAABRL010000002">
    <property type="protein sequence ID" value="GAA5494930.1"/>
    <property type="molecule type" value="Genomic_DNA"/>
</dbReference>
<dbReference type="InterPro" id="IPR013766">
    <property type="entry name" value="Thioredoxin_domain"/>
</dbReference>
<dbReference type="RefSeq" id="WP_346187795.1">
    <property type="nucleotide sequence ID" value="NZ_BAABRL010000002.1"/>
</dbReference>
<keyword evidence="1" id="KW-0732">Signal</keyword>
<dbReference type="SUPFAM" id="SSF52833">
    <property type="entry name" value="Thioredoxin-like"/>
    <property type="match status" value="2"/>
</dbReference>
<dbReference type="Pfam" id="PF00578">
    <property type="entry name" value="AhpC-TSA"/>
    <property type="match status" value="2"/>
</dbReference>
<feature type="chain" id="PRO_5046967575" evidence="1">
    <location>
        <begin position="19"/>
        <end position="387"/>
    </location>
</feature>
<dbReference type="CDD" id="cd02966">
    <property type="entry name" value="TlpA_like_family"/>
    <property type="match status" value="1"/>
</dbReference>
<dbReference type="Proteomes" id="UP001424741">
    <property type="component" value="Unassembled WGS sequence"/>
</dbReference>
<proteinExistence type="predicted"/>
<feature type="domain" description="Thioredoxin" evidence="2">
    <location>
        <begin position="220"/>
        <end position="384"/>
    </location>
</feature>
<feature type="signal peptide" evidence="1">
    <location>
        <begin position="1"/>
        <end position="18"/>
    </location>
</feature>
<dbReference type="PROSITE" id="PS51352">
    <property type="entry name" value="THIOREDOXIN_2"/>
    <property type="match status" value="2"/>
</dbReference>
<reference evidence="3 4" key="1">
    <citation type="submission" date="2024-02" db="EMBL/GenBank/DDBJ databases">
        <title>Rubritalea halochordaticola NBRC 107102.</title>
        <authorList>
            <person name="Ichikawa N."/>
            <person name="Katano-Makiyama Y."/>
            <person name="Hidaka K."/>
        </authorList>
    </citation>
    <scope>NUCLEOTIDE SEQUENCE [LARGE SCALE GENOMIC DNA]</scope>
    <source>
        <strain evidence="3 4">NBRC 107102</strain>
    </source>
</reference>
<dbReference type="InterPro" id="IPR047262">
    <property type="entry name" value="PRX-like1"/>
</dbReference>
<feature type="domain" description="Thioredoxin" evidence="2">
    <location>
        <begin position="28"/>
        <end position="192"/>
    </location>
</feature>
<evidence type="ECO:0000313" key="3">
    <source>
        <dbReference type="EMBL" id="GAA5494930.1"/>
    </source>
</evidence>
<dbReference type="InterPro" id="IPR000866">
    <property type="entry name" value="AhpC/TSA"/>
</dbReference>
<sequence>MFKIIATSLLALTLGLSAQQKAPKVTPLAIGAKGPDFSLPGTDGKTYSLNSFRDAKYLVLIFTCNHCPDARASRDRINQFAKDYAEKGVQVVAISGNDPQALMKLELGYSVYGDSFDEMKLVAKEHGYVFPYLYDGDKQEASTAYGALATPHTFILGPERTLLYHGQFDNGRRDPGPASKNTVKDTIDALLAGKEVPQATTRIYGCSTKWSWKRDWAAKKREEWKVLPVSVDPLDAKLAKTIAKNDTGKIRLINVWSTTCGPCIAEFPELIDTYERFQMRPFDIVTISIDPAKDAEKVKKFITKQHLPLAPRTVESVKKEGRETNNFHYQSEDLDALADALDTEWQGPIPHTLLVAPGGKILYRHTGQIDVIELRRQIVKALESPEE</sequence>
<dbReference type="PANTHER" id="PTHR43640:SF1">
    <property type="entry name" value="THIOREDOXIN-DEPENDENT PEROXIREDOXIN"/>
    <property type="match status" value="1"/>
</dbReference>
<dbReference type="InterPro" id="IPR036249">
    <property type="entry name" value="Thioredoxin-like_sf"/>
</dbReference>
<keyword evidence="4" id="KW-1185">Reference proteome</keyword>
<dbReference type="CDD" id="cd02969">
    <property type="entry name" value="PRX_like1"/>
    <property type="match status" value="1"/>
</dbReference>
<name>A0ABP9UYW0_9BACT</name>